<sequence length="76" mass="8632">MNSVADTATGSFTFTGPRDQILLDRTRAWCVHFIDNNWQYRICMEAGTIAFDFAVQADADLFRKITKRAPTLITCI</sequence>
<proteinExistence type="predicted"/>
<reference evidence="1 2" key="1">
    <citation type="submission" date="2015-03" db="EMBL/GenBank/DDBJ databases">
        <title>Genome sequencing of Methylobacterium aquaticum DSM16371 type strain.</title>
        <authorList>
            <person name="Chaudhry V."/>
            <person name="Patil P.B."/>
        </authorList>
    </citation>
    <scope>NUCLEOTIDE SEQUENCE [LARGE SCALE GENOMIC DNA]</scope>
    <source>
        <strain evidence="1 2">DSM 16371</strain>
    </source>
</reference>
<organism evidence="1 2">
    <name type="scientific">Methylobacterium aquaticum</name>
    <dbReference type="NCBI Taxonomy" id="270351"/>
    <lineage>
        <taxon>Bacteria</taxon>
        <taxon>Pseudomonadati</taxon>
        <taxon>Pseudomonadota</taxon>
        <taxon>Alphaproteobacteria</taxon>
        <taxon>Hyphomicrobiales</taxon>
        <taxon>Methylobacteriaceae</taxon>
        <taxon>Methylobacterium</taxon>
    </lineage>
</organism>
<evidence type="ECO:0000313" key="1">
    <source>
        <dbReference type="EMBL" id="KMO33815.1"/>
    </source>
</evidence>
<comment type="caution">
    <text evidence="1">The sequence shown here is derived from an EMBL/GenBank/DDBJ whole genome shotgun (WGS) entry which is preliminary data.</text>
</comment>
<name>A0A0J6SF21_9HYPH</name>
<dbReference type="EMBL" id="LABX01000114">
    <property type="protein sequence ID" value="KMO33815.1"/>
    <property type="molecule type" value="Genomic_DNA"/>
</dbReference>
<accession>A0A0J6SF21</accession>
<gene>
    <name evidence="1" type="ORF">VP06_15655</name>
</gene>
<dbReference type="AlphaFoldDB" id="A0A0J6SF21"/>
<dbReference type="Proteomes" id="UP000035929">
    <property type="component" value="Unassembled WGS sequence"/>
</dbReference>
<protein>
    <submittedName>
        <fullName evidence="1">Uncharacterized protein</fullName>
    </submittedName>
</protein>
<dbReference type="RefSeq" id="WP_048464700.1">
    <property type="nucleotide sequence ID" value="NZ_LABX01000114.1"/>
</dbReference>
<evidence type="ECO:0000313" key="2">
    <source>
        <dbReference type="Proteomes" id="UP000035929"/>
    </source>
</evidence>